<organism evidence="2 3">
    <name type="scientific">Candidatus Desulfovibrio intestinipullorum</name>
    <dbReference type="NCBI Taxonomy" id="2838536"/>
    <lineage>
        <taxon>Bacteria</taxon>
        <taxon>Pseudomonadati</taxon>
        <taxon>Thermodesulfobacteriota</taxon>
        <taxon>Desulfovibrionia</taxon>
        <taxon>Desulfovibrionales</taxon>
        <taxon>Desulfovibrionaceae</taxon>
        <taxon>Desulfovibrio</taxon>
    </lineage>
</organism>
<accession>A0A9D1PW03</accession>
<reference evidence="2" key="1">
    <citation type="journal article" date="2021" name="PeerJ">
        <title>Extensive microbial diversity within the chicken gut microbiome revealed by metagenomics and culture.</title>
        <authorList>
            <person name="Gilroy R."/>
            <person name="Ravi A."/>
            <person name="Getino M."/>
            <person name="Pursley I."/>
            <person name="Horton D.L."/>
            <person name="Alikhan N.F."/>
            <person name="Baker D."/>
            <person name="Gharbi K."/>
            <person name="Hall N."/>
            <person name="Watson M."/>
            <person name="Adriaenssens E.M."/>
            <person name="Foster-Nyarko E."/>
            <person name="Jarju S."/>
            <person name="Secka A."/>
            <person name="Antonio M."/>
            <person name="Oren A."/>
            <person name="Chaudhuri R.R."/>
            <person name="La Ragione R."/>
            <person name="Hildebrand F."/>
            <person name="Pallen M.J."/>
        </authorList>
    </citation>
    <scope>NUCLEOTIDE SEQUENCE</scope>
    <source>
        <strain evidence="2">ChiHecec2B26-446</strain>
    </source>
</reference>
<keyword evidence="1" id="KW-1133">Transmembrane helix</keyword>
<evidence type="ECO:0000313" key="2">
    <source>
        <dbReference type="EMBL" id="HIV99803.1"/>
    </source>
</evidence>
<keyword evidence="1" id="KW-0472">Membrane</keyword>
<gene>
    <name evidence="2" type="ORF">H9894_01230</name>
</gene>
<sequence>MTEPWVLYAGIAVWAGLGGYLVFLAINQQRLARRIAQLEQLKLEDSED</sequence>
<dbReference type="EMBL" id="DXHV01000015">
    <property type="protein sequence ID" value="HIV99803.1"/>
    <property type="molecule type" value="Genomic_DNA"/>
</dbReference>
<comment type="caution">
    <text evidence="2">The sequence shown here is derived from an EMBL/GenBank/DDBJ whole genome shotgun (WGS) entry which is preliminary data.</text>
</comment>
<name>A0A9D1PW03_9BACT</name>
<evidence type="ECO:0000256" key="1">
    <source>
        <dbReference type="SAM" id="Phobius"/>
    </source>
</evidence>
<feature type="transmembrane region" description="Helical" evidence="1">
    <location>
        <begin position="6"/>
        <end position="26"/>
    </location>
</feature>
<keyword evidence="1" id="KW-0812">Transmembrane</keyword>
<dbReference type="AlphaFoldDB" id="A0A9D1PW03"/>
<dbReference type="NCBIfam" id="TIGR04391">
    <property type="entry name" value="CcmD_alt_fam"/>
    <property type="match status" value="1"/>
</dbReference>
<dbReference type="InterPro" id="IPR030888">
    <property type="entry name" value="Put_ccm"/>
</dbReference>
<reference evidence="2" key="2">
    <citation type="submission" date="2021-04" db="EMBL/GenBank/DDBJ databases">
        <authorList>
            <person name="Gilroy R."/>
        </authorList>
    </citation>
    <scope>NUCLEOTIDE SEQUENCE</scope>
    <source>
        <strain evidence="2">ChiHecec2B26-446</strain>
    </source>
</reference>
<evidence type="ECO:0000313" key="3">
    <source>
        <dbReference type="Proteomes" id="UP000886752"/>
    </source>
</evidence>
<dbReference type="Proteomes" id="UP000886752">
    <property type="component" value="Unassembled WGS sequence"/>
</dbReference>
<proteinExistence type="predicted"/>
<protein>
    <submittedName>
        <fullName evidence="2">CcmD family protein</fullName>
    </submittedName>
</protein>